<dbReference type="GO" id="GO:0007005">
    <property type="term" value="P:mitochondrion organization"/>
    <property type="evidence" value="ECO:0007669"/>
    <property type="project" value="TreeGrafter"/>
</dbReference>
<evidence type="ECO:0000256" key="1">
    <source>
        <dbReference type="ARBA" id="ARBA00004294"/>
    </source>
</evidence>
<feature type="compositionally biased region" description="Acidic residues" evidence="8">
    <location>
        <begin position="398"/>
        <end position="426"/>
    </location>
</feature>
<organism evidence="11 12">
    <name type="scientific">Schizopora paradoxa</name>
    <dbReference type="NCBI Taxonomy" id="27342"/>
    <lineage>
        <taxon>Eukaryota</taxon>
        <taxon>Fungi</taxon>
        <taxon>Dikarya</taxon>
        <taxon>Basidiomycota</taxon>
        <taxon>Agaricomycotina</taxon>
        <taxon>Agaricomycetes</taxon>
        <taxon>Hymenochaetales</taxon>
        <taxon>Schizoporaceae</taxon>
        <taxon>Schizopora</taxon>
    </lineage>
</organism>
<reference evidence="11 12" key="1">
    <citation type="submission" date="2015-04" db="EMBL/GenBank/DDBJ databases">
        <title>Complete genome sequence of Schizopora paradoxa KUC8140, a cosmopolitan wood degrader in East Asia.</title>
        <authorList>
            <consortium name="DOE Joint Genome Institute"/>
            <person name="Min B."/>
            <person name="Park H."/>
            <person name="Jang Y."/>
            <person name="Kim J.-J."/>
            <person name="Kim K.H."/>
            <person name="Pangilinan J."/>
            <person name="Lipzen A."/>
            <person name="Riley R."/>
            <person name="Grigoriev I.V."/>
            <person name="Spatafora J.W."/>
            <person name="Choi I.-G."/>
        </authorList>
    </citation>
    <scope>NUCLEOTIDE SEQUENCE [LARGE SCALE GENOMIC DNA]</scope>
    <source>
        <strain evidence="11 12">KUC8140</strain>
    </source>
</reference>
<name>A0A0H2RBY4_9AGAM</name>
<dbReference type="InterPro" id="IPR050931">
    <property type="entry name" value="Mito_Protein_Transport_Metaxin"/>
</dbReference>
<keyword evidence="7 9" id="KW-0472">Membrane</keyword>
<dbReference type="Pfam" id="PF17171">
    <property type="entry name" value="GST_C_6"/>
    <property type="match status" value="1"/>
</dbReference>
<evidence type="ECO:0000256" key="2">
    <source>
        <dbReference type="ARBA" id="ARBA00009170"/>
    </source>
</evidence>
<evidence type="ECO:0000256" key="9">
    <source>
        <dbReference type="SAM" id="Phobius"/>
    </source>
</evidence>
<dbReference type="InterPro" id="IPR033468">
    <property type="entry name" value="Metaxin_GST"/>
</dbReference>
<dbReference type="OrthoDB" id="5835136at2759"/>
<feature type="transmembrane region" description="Helical" evidence="9">
    <location>
        <begin position="356"/>
        <end position="379"/>
    </location>
</feature>
<dbReference type="STRING" id="27342.A0A0H2RBY4"/>
<keyword evidence="9" id="KW-0812">Transmembrane</keyword>
<accession>A0A0H2RBY4</accession>
<evidence type="ECO:0000256" key="6">
    <source>
        <dbReference type="ARBA" id="ARBA00023128"/>
    </source>
</evidence>
<dbReference type="InterPro" id="IPR019564">
    <property type="entry name" value="Sam37/metaxin_N"/>
</dbReference>
<dbReference type="PANTHER" id="PTHR12289">
    <property type="entry name" value="METAXIN RELATED"/>
    <property type="match status" value="1"/>
</dbReference>
<evidence type="ECO:0000256" key="3">
    <source>
        <dbReference type="ARBA" id="ARBA00022448"/>
    </source>
</evidence>
<keyword evidence="3" id="KW-0813">Transport</keyword>
<dbReference type="Pfam" id="PF10568">
    <property type="entry name" value="Tom37"/>
    <property type="match status" value="1"/>
</dbReference>
<keyword evidence="5" id="KW-0653">Protein transport</keyword>
<keyword evidence="9" id="KW-1133">Transmembrane helix</keyword>
<evidence type="ECO:0000256" key="8">
    <source>
        <dbReference type="SAM" id="MobiDB-lite"/>
    </source>
</evidence>
<evidence type="ECO:0000259" key="10">
    <source>
        <dbReference type="PROSITE" id="PS50405"/>
    </source>
</evidence>
<evidence type="ECO:0000313" key="12">
    <source>
        <dbReference type="Proteomes" id="UP000053477"/>
    </source>
</evidence>
<dbReference type="GO" id="GO:0015031">
    <property type="term" value="P:protein transport"/>
    <property type="evidence" value="ECO:0007669"/>
    <property type="project" value="UniProtKB-KW"/>
</dbReference>
<keyword evidence="12" id="KW-1185">Reference proteome</keyword>
<keyword evidence="4" id="KW-1000">Mitochondrion outer membrane</keyword>
<gene>
    <name evidence="11" type="ORF">SCHPADRAFT_908202</name>
</gene>
<keyword evidence="6" id="KW-0496">Mitochondrion</keyword>
<dbReference type="FunCoup" id="A0A0H2RBY4">
    <property type="interactions" value="163"/>
</dbReference>
<feature type="region of interest" description="Disordered" evidence="8">
    <location>
        <begin position="390"/>
        <end position="426"/>
    </location>
</feature>
<dbReference type="InterPro" id="IPR036282">
    <property type="entry name" value="Glutathione-S-Trfase_C_sf"/>
</dbReference>
<dbReference type="SUPFAM" id="SSF47616">
    <property type="entry name" value="GST C-terminal domain-like"/>
    <property type="match status" value="1"/>
</dbReference>
<evidence type="ECO:0000256" key="7">
    <source>
        <dbReference type="ARBA" id="ARBA00023136"/>
    </source>
</evidence>
<dbReference type="EMBL" id="KQ086071">
    <property type="protein sequence ID" value="KLO08952.1"/>
    <property type="molecule type" value="Genomic_DNA"/>
</dbReference>
<comment type="similarity">
    <text evidence="2">Belongs to the metaxin family.</text>
</comment>
<evidence type="ECO:0000256" key="4">
    <source>
        <dbReference type="ARBA" id="ARBA00022787"/>
    </source>
</evidence>
<dbReference type="InterPro" id="IPR010987">
    <property type="entry name" value="Glutathione-S-Trfase_C-like"/>
</dbReference>
<comment type="subcellular location">
    <subcellularLocation>
        <location evidence="1">Mitochondrion outer membrane</location>
    </subcellularLocation>
</comment>
<dbReference type="GO" id="GO:0001401">
    <property type="term" value="C:SAM complex"/>
    <property type="evidence" value="ECO:0007669"/>
    <property type="project" value="InterPro"/>
</dbReference>
<dbReference type="Gene3D" id="1.20.1050.10">
    <property type="match status" value="1"/>
</dbReference>
<dbReference type="AlphaFoldDB" id="A0A0H2RBY4"/>
<evidence type="ECO:0000256" key="5">
    <source>
        <dbReference type="ARBA" id="ARBA00022927"/>
    </source>
</evidence>
<dbReference type="PANTHER" id="PTHR12289:SF41">
    <property type="entry name" value="FAILED AXON CONNECTIONS-RELATED"/>
    <property type="match status" value="1"/>
</dbReference>
<protein>
    <recommendedName>
        <fullName evidence="10">GST C-terminal domain-containing protein</fullName>
    </recommendedName>
</protein>
<dbReference type="InParanoid" id="A0A0H2RBY4"/>
<sequence length="426" mass="47680">MSSGYSSPSTADELVLHVWPGRWDLPSINPECLAAILYAQIVLPGGFVVEECTNPDLSPNGHLPYISSGLTAISTYGSISKHLSKLGGSRNPSNHLDALQSAQETAWLAFAQTHLGDLVACSLYTLKDNYWEYVRPTLADMFPVPQKYYIPDRMRNLHKSRLESIGLWNVAAEEREAEKNPNPNARSRLNETASSAFGKEKVLERARTHLDILANLLHDKPYFFGNEPSSLDAVVAAHILLLTIPPLPNDLLRAFITSNFPTLCSHAKRLRSLIQNEDSLSTSRSFELSTPYASEFDLQNASSRPQSRPFVPLTIRSAPHTSLSAFTSIFSSWRDSSAGEKEEKTDEEKQYDRLRWGWYALAVASVFAWGALSGLRIVVAKPDDDDLRKRRENKKVDEGEEEVEEEEAEVVEIEVEEDADEDDDEE</sequence>
<feature type="domain" description="GST C-terminal" evidence="10">
    <location>
        <begin position="144"/>
        <end position="292"/>
    </location>
</feature>
<dbReference type="Proteomes" id="UP000053477">
    <property type="component" value="Unassembled WGS sequence"/>
</dbReference>
<proteinExistence type="inferred from homology"/>
<dbReference type="CDD" id="cd03078">
    <property type="entry name" value="GST_N_Metaxin1_like"/>
    <property type="match status" value="1"/>
</dbReference>
<dbReference type="PROSITE" id="PS50405">
    <property type="entry name" value="GST_CTER"/>
    <property type="match status" value="1"/>
</dbReference>
<evidence type="ECO:0000313" key="11">
    <source>
        <dbReference type="EMBL" id="KLO08952.1"/>
    </source>
</evidence>